<dbReference type="SUPFAM" id="SSF57424">
    <property type="entry name" value="LDL receptor-like module"/>
    <property type="match status" value="1"/>
</dbReference>
<dbReference type="SUPFAM" id="SSF49854">
    <property type="entry name" value="Spermadhesin, CUB domain"/>
    <property type="match status" value="1"/>
</dbReference>
<evidence type="ECO:0000256" key="11">
    <source>
        <dbReference type="PROSITE-ProRule" id="PRU00124"/>
    </source>
</evidence>
<evidence type="ECO:0000256" key="2">
    <source>
        <dbReference type="ARBA" id="ARBA00009939"/>
    </source>
</evidence>
<comment type="caution">
    <text evidence="11">Lacks conserved residue(s) required for the propagation of feature annotation.</text>
</comment>
<evidence type="ECO:0000256" key="5">
    <source>
        <dbReference type="ARBA" id="ARBA00022737"/>
    </source>
</evidence>
<keyword evidence="5" id="KW-0677">Repeat</keyword>
<dbReference type="SMART" id="SM00192">
    <property type="entry name" value="LDLa"/>
    <property type="match status" value="1"/>
</dbReference>
<keyword evidence="14" id="KW-0732">Signal</keyword>
<reference evidence="16" key="1">
    <citation type="submission" date="2025-08" db="UniProtKB">
        <authorList>
            <consortium name="Ensembl"/>
        </authorList>
    </citation>
    <scope>IDENTIFICATION</scope>
</reference>
<keyword evidence="4 13" id="KW-0812">Transmembrane</keyword>
<keyword evidence="17" id="KW-1185">Reference proteome</keyword>
<reference evidence="16" key="2">
    <citation type="submission" date="2025-09" db="UniProtKB">
        <authorList>
            <consortium name="Ensembl"/>
        </authorList>
    </citation>
    <scope>IDENTIFICATION</scope>
</reference>
<feature type="region of interest" description="Disordered" evidence="12">
    <location>
        <begin position="174"/>
        <end position="196"/>
    </location>
</feature>
<evidence type="ECO:0000256" key="13">
    <source>
        <dbReference type="SAM" id="Phobius"/>
    </source>
</evidence>
<dbReference type="InterPro" id="IPR035914">
    <property type="entry name" value="Sperma_CUB_dom_sf"/>
</dbReference>
<evidence type="ECO:0000313" key="17">
    <source>
        <dbReference type="Proteomes" id="UP000694569"/>
    </source>
</evidence>
<feature type="region of interest" description="Disordered" evidence="12">
    <location>
        <begin position="351"/>
        <end position="390"/>
    </location>
</feature>
<evidence type="ECO:0000256" key="14">
    <source>
        <dbReference type="SAM" id="SignalP"/>
    </source>
</evidence>
<evidence type="ECO:0000256" key="8">
    <source>
        <dbReference type="ARBA" id="ARBA00023157"/>
    </source>
</evidence>
<name>A0A8C5ML42_9ANUR</name>
<evidence type="ECO:0000259" key="15">
    <source>
        <dbReference type="PROSITE" id="PS01180"/>
    </source>
</evidence>
<dbReference type="CDD" id="cd00112">
    <property type="entry name" value="LDLa"/>
    <property type="match status" value="1"/>
</dbReference>
<dbReference type="GO" id="GO:0005886">
    <property type="term" value="C:plasma membrane"/>
    <property type="evidence" value="ECO:0007669"/>
    <property type="project" value="TreeGrafter"/>
</dbReference>
<dbReference type="InterPro" id="IPR002172">
    <property type="entry name" value="LDrepeatLR_classA_rpt"/>
</dbReference>
<comment type="subcellular location">
    <subcellularLocation>
        <location evidence="10">Membrane</location>
        <location evidence="10">Coated pit</location>
    </subcellularLocation>
    <subcellularLocation>
        <location evidence="1">Membrane</location>
        <topology evidence="1">Single-pass membrane protein</topology>
    </subcellularLocation>
</comment>
<dbReference type="Pfam" id="PF00057">
    <property type="entry name" value="Ldl_recept_a"/>
    <property type="match status" value="1"/>
</dbReference>
<dbReference type="InterPro" id="IPR000859">
    <property type="entry name" value="CUB_dom"/>
</dbReference>
<protein>
    <submittedName>
        <fullName evidence="16">LDL receptor related protein 10</fullName>
    </submittedName>
</protein>
<sequence>MYLLTVVLCGGLFIARSSSYESYCLPGYFLCGSTCLPLSSRCNGIIDCHDRSDELKCYPQCNVNLKDFYGVFAPPGYPGSLPTQSPFYCRWNIDSGDGRGLYIQFSSLQLSGTDGLVVYEDISGDPPQILRILDMQSNGKTITVESVSGRVTVLFSYSSNSLIFSRYDPTVTQQSDESVPYEPVERSSGPLLADRKSSSRSRFADCRDGSDEKNCGYTLPRKVIAAAVIGSLICATLLVVALGCTCRLYTTRAREYSIFAPLSRTDAELIQQQAPPSYGQLIAQGTIPPVEDFPTENPTDGTFMGNLRSLLQFLQQTPATPPGGGPSETPPRRRPPRPVRRLLRRLRRCGLLPPRSQAPQTDSHQNQTSPTDGTVENGEQSSAPLLPIKTPLDSSQTLAAEAEPSASNQEFLPQGDRRGLLTGMMQTERPPGRESKPRCTLWQWHPTADKMAPRTGTAAILTWPGGTSC</sequence>
<accession>A0A8C5ML42</accession>
<evidence type="ECO:0000256" key="7">
    <source>
        <dbReference type="ARBA" id="ARBA00023136"/>
    </source>
</evidence>
<evidence type="ECO:0000313" key="16">
    <source>
        <dbReference type="Ensembl" id="ENSLLEP00000016235.1"/>
    </source>
</evidence>
<evidence type="ECO:0000256" key="10">
    <source>
        <dbReference type="ARBA" id="ARBA00037878"/>
    </source>
</evidence>
<dbReference type="OrthoDB" id="9990982at2759"/>
<feature type="domain" description="CUB" evidence="15">
    <location>
        <begin position="61"/>
        <end position="184"/>
    </location>
</feature>
<feature type="signal peptide" evidence="14">
    <location>
        <begin position="1"/>
        <end position="19"/>
    </location>
</feature>
<feature type="transmembrane region" description="Helical" evidence="13">
    <location>
        <begin position="223"/>
        <end position="244"/>
    </location>
</feature>
<dbReference type="PROSITE" id="PS01180">
    <property type="entry name" value="CUB"/>
    <property type="match status" value="1"/>
</dbReference>
<evidence type="ECO:0000256" key="9">
    <source>
        <dbReference type="ARBA" id="ARBA00023176"/>
    </source>
</evidence>
<dbReference type="Proteomes" id="UP000694569">
    <property type="component" value="Unplaced"/>
</dbReference>
<keyword evidence="6 13" id="KW-1133">Transmembrane helix</keyword>
<keyword evidence="7 13" id="KW-0472">Membrane</keyword>
<dbReference type="Gene3D" id="2.60.120.290">
    <property type="entry name" value="Spermadhesin, CUB domain"/>
    <property type="match status" value="1"/>
</dbReference>
<dbReference type="PANTHER" id="PTHR24270">
    <property type="entry name" value="LOW-DENSITY LIPOPROTEIN RECEPTOR-RELATED"/>
    <property type="match status" value="1"/>
</dbReference>
<evidence type="ECO:0000256" key="6">
    <source>
        <dbReference type="ARBA" id="ARBA00022989"/>
    </source>
</evidence>
<keyword evidence="9" id="KW-0168">Coated pit</keyword>
<dbReference type="Ensembl" id="ENSLLET00000016857.1">
    <property type="protein sequence ID" value="ENSLLEP00000016235.1"/>
    <property type="gene ID" value="ENSLLEG00000010294.1"/>
</dbReference>
<dbReference type="PANTHER" id="PTHR24270:SF62">
    <property type="entry name" value="LOW-DENSITY LIPOPROTEIN RECEPTOR-RELATED PROTEIN 2"/>
    <property type="match status" value="1"/>
</dbReference>
<feature type="region of interest" description="Disordered" evidence="12">
    <location>
        <begin position="316"/>
        <end position="339"/>
    </location>
</feature>
<proteinExistence type="inferred from homology"/>
<keyword evidence="8 11" id="KW-1015">Disulfide bond</keyword>
<evidence type="ECO:0000256" key="1">
    <source>
        <dbReference type="ARBA" id="ARBA00004167"/>
    </source>
</evidence>
<dbReference type="PROSITE" id="PS01209">
    <property type="entry name" value="LDLRA_1"/>
    <property type="match status" value="1"/>
</dbReference>
<dbReference type="AlphaFoldDB" id="A0A8C5ML42"/>
<comment type="similarity">
    <text evidence="2">Belongs to the LDLR family.</text>
</comment>
<evidence type="ECO:0000256" key="4">
    <source>
        <dbReference type="ARBA" id="ARBA00022692"/>
    </source>
</evidence>
<dbReference type="GeneTree" id="ENSGT00940000160783"/>
<dbReference type="InterPro" id="IPR023415">
    <property type="entry name" value="LDLR_class-A_CS"/>
</dbReference>
<feature type="disulfide bond" evidence="11">
    <location>
        <begin position="42"/>
        <end position="57"/>
    </location>
</feature>
<dbReference type="InterPro" id="IPR050685">
    <property type="entry name" value="LDLR"/>
</dbReference>
<dbReference type="GO" id="GO:0005905">
    <property type="term" value="C:clathrin-coated pit"/>
    <property type="evidence" value="ECO:0007669"/>
    <property type="project" value="UniProtKB-KW"/>
</dbReference>
<gene>
    <name evidence="16" type="primary">LRP10</name>
</gene>
<evidence type="ECO:0000256" key="12">
    <source>
        <dbReference type="SAM" id="MobiDB-lite"/>
    </source>
</evidence>
<organism evidence="16 17">
    <name type="scientific">Leptobrachium leishanense</name>
    <name type="common">Leishan spiny toad</name>
    <dbReference type="NCBI Taxonomy" id="445787"/>
    <lineage>
        <taxon>Eukaryota</taxon>
        <taxon>Metazoa</taxon>
        <taxon>Chordata</taxon>
        <taxon>Craniata</taxon>
        <taxon>Vertebrata</taxon>
        <taxon>Euteleostomi</taxon>
        <taxon>Amphibia</taxon>
        <taxon>Batrachia</taxon>
        <taxon>Anura</taxon>
        <taxon>Pelobatoidea</taxon>
        <taxon>Megophryidae</taxon>
        <taxon>Leptobrachium</taxon>
    </lineage>
</organism>
<dbReference type="InterPro" id="IPR036055">
    <property type="entry name" value="LDL_receptor-like_sf"/>
</dbReference>
<dbReference type="PROSITE" id="PS50068">
    <property type="entry name" value="LDLRA_2"/>
    <property type="match status" value="1"/>
</dbReference>
<evidence type="ECO:0000256" key="3">
    <source>
        <dbReference type="ARBA" id="ARBA00022583"/>
    </source>
</evidence>
<keyword evidence="3" id="KW-0254">Endocytosis</keyword>
<dbReference type="GO" id="GO:0006897">
    <property type="term" value="P:endocytosis"/>
    <property type="evidence" value="ECO:0007669"/>
    <property type="project" value="UniProtKB-KW"/>
</dbReference>
<feature type="chain" id="PRO_5034806137" evidence="14">
    <location>
        <begin position="20"/>
        <end position="469"/>
    </location>
</feature>
<dbReference type="Gene3D" id="4.10.400.10">
    <property type="entry name" value="Low-density Lipoprotein Receptor"/>
    <property type="match status" value="1"/>
</dbReference>
<feature type="compositionally biased region" description="Polar residues" evidence="12">
    <location>
        <begin position="357"/>
        <end position="383"/>
    </location>
</feature>